<name>A0A3P8K2L4_TSUPA</name>
<dbReference type="CDD" id="cd04301">
    <property type="entry name" value="NAT_SF"/>
    <property type="match status" value="1"/>
</dbReference>
<dbReference type="Proteomes" id="UP000271626">
    <property type="component" value="Chromosome"/>
</dbReference>
<evidence type="ECO:0000256" key="2">
    <source>
        <dbReference type="ARBA" id="ARBA00023315"/>
    </source>
</evidence>
<dbReference type="GO" id="GO:0016747">
    <property type="term" value="F:acyltransferase activity, transferring groups other than amino-acyl groups"/>
    <property type="evidence" value="ECO:0007669"/>
    <property type="project" value="InterPro"/>
</dbReference>
<dbReference type="PANTHER" id="PTHR43877">
    <property type="entry name" value="AMINOALKYLPHOSPHONATE N-ACETYLTRANSFERASE-RELATED-RELATED"/>
    <property type="match status" value="1"/>
</dbReference>
<dbReference type="RefSeq" id="WP_126196737.1">
    <property type="nucleotide sequence ID" value="NZ_CP085954.1"/>
</dbReference>
<keyword evidence="2" id="KW-0012">Acyltransferase</keyword>
<protein>
    <submittedName>
        <fullName evidence="4">Predicted acetyltransferase</fullName>
    </submittedName>
</protein>
<evidence type="ECO:0000313" key="5">
    <source>
        <dbReference type="Proteomes" id="UP000271626"/>
    </source>
</evidence>
<keyword evidence="1 4" id="KW-0808">Transferase</keyword>
<dbReference type="InterPro" id="IPR016181">
    <property type="entry name" value="Acyl_CoA_acyltransferase"/>
</dbReference>
<organism evidence="4 5">
    <name type="scientific">Tsukamurella paurometabola</name>
    <name type="common">Corynebacterium paurometabolum</name>
    <dbReference type="NCBI Taxonomy" id="2061"/>
    <lineage>
        <taxon>Bacteria</taxon>
        <taxon>Bacillati</taxon>
        <taxon>Actinomycetota</taxon>
        <taxon>Actinomycetes</taxon>
        <taxon>Mycobacteriales</taxon>
        <taxon>Tsukamurellaceae</taxon>
        <taxon>Tsukamurella</taxon>
    </lineage>
</organism>
<dbReference type="Gene3D" id="3.40.630.30">
    <property type="match status" value="1"/>
</dbReference>
<dbReference type="EMBL" id="LR131273">
    <property type="protein sequence ID" value="VDR39669.1"/>
    <property type="molecule type" value="Genomic_DNA"/>
</dbReference>
<reference evidence="4 5" key="1">
    <citation type="submission" date="2018-12" db="EMBL/GenBank/DDBJ databases">
        <authorList>
            <consortium name="Pathogen Informatics"/>
        </authorList>
    </citation>
    <scope>NUCLEOTIDE SEQUENCE [LARGE SCALE GENOMIC DNA]</scope>
    <source>
        <strain evidence="4 5">NCTC10741</strain>
    </source>
</reference>
<evidence type="ECO:0000313" key="4">
    <source>
        <dbReference type="EMBL" id="VDR39669.1"/>
    </source>
</evidence>
<feature type="domain" description="N-acetyltransferase" evidence="3">
    <location>
        <begin position="1"/>
        <end position="158"/>
    </location>
</feature>
<dbReference type="InterPro" id="IPR050832">
    <property type="entry name" value="Bact_Acetyltransf"/>
</dbReference>
<dbReference type="OrthoDB" id="4936934at2"/>
<gene>
    <name evidence="4" type="ORF">NCTC10741_02813</name>
</gene>
<accession>A0A3P8K2L4</accession>
<dbReference type="InterPro" id="IPR000182">
    <property type="entry name" value="GNAT_dom"/>
</dbReference>
<dbReference type="PROSITE" id="PS51186">
    <property type="entry name" value="GNAT"/>
    <property type="match status" value="1"/>
</dbReference>
<evidence type="ECO:0000259" key="3">
    <source>
        <dbReference type="PROSITE" id="PS51186"/>
    </source>
</evidence>
<dbReference type="Pfam" id="PF00583">
    <property type="entry name" value="Acetyltransf_1"/>
    <property type="match status" value="1"/>
</dbReference>
<dbReference type="AlphaFoldDB" id="A0A3P8K2L4"/>
<evidence type="ECO:0000256" key="1">
    <source>
        <dbReference type="ARBA" id="ARBA00022679"/>
    </source>
</evidence>
<sequence>MDVWIADPARDAARVATLRSVWARTSGATAAEPDDDFVDAVRDWWIRDERTVFLSGGFSRSGGGVSGMATLHEYRRMPMPGEAPSAWGYLGHLFVLPAARGEGHGRALIEAVQHTARGRGYRRLVLSPSAESVPLYRRTGFRAADELMVWEPDPAPTS</sequence>
<dbReference type="SUPFAM" id="SSF55729">
    <property type="entry name" value="Acyl-CoA N-acyltransferases (Nat)"/>
    <property type="match status" value="1"/>
</dbReference>
<proteinExistence type="predicted"/>